<dbReference type="GO" id="GO:0003677">
    <property type="term" value="F:DNA binding"/>
    <property type="evidence" value="ECO:0007669"/>
    <property type="project" value="InterPro"/>
</dbReference>
<dbReference type="RefSeq" id="WP_071468717.1">
    <property type="nucleotide sequence ID" value="NZ_MEHT01000007.1"/>
</dbReference>
<dbReference type="PIRSF" id="PIRSF019251">
    <property type="entry name" value="Rv0465c"/>
    <property type="match status" value="1"/>
</dbReference>
<sequence>MRKTFIGPHLRRLRQDAGETQAHMARRLGISAAYVNLLENNQRSVSVAILLRLFEHYGVDWHDIAEDGAGARLADMRGALQDPLFDGTRPDLHELRGAQTHSPTVIEAFLRLHRAYMTASDQLLALAAHPGEMEPIFSASPEGAVHHFFRRQRNHFPVLEQAAAEVWGDAPPATDDLYAALKARLHDRHGISVRQVRVNDLPRTLRQYDQRRGEVLLSEALDHPNRVFQLVHVLGLIECRDQIEGLLVTSGIEDKQGRARCLVELANYFSAAVLMPYDAFLAEARASKYDFDHLATRFGVSFEQACHRATTMQREGAQGVAFFFLRLDKAGNVTKRFNATDFHLAEYGGACPKLDVHMTFRLPGRIVPQLVEMPDASQYFVFARTVDRPTFERHGQDNRLTVAMGCTIQHAPEIGYAEGIALQGAAATPIGINCRICPRAGCEQRAHQASVLKTPVDESRRGATRYDA</sequence>
<comment type="caution">
    <text evidence="3">The sequence shown here is derived from an EMBL/GenBank/DDBJ whole genome shotgun (WGS) entry which is preliminary data.</text>
</comment>
<dbReference type="PROSITE" id="PS50943">
    <property type="entry name" value="HTH_CROC1"/>
    <property type="match status" value="1"/>
</dbReference>
<evidence type="ECO:0000313" key="3">
    <source>
        <dbReference type="EMBL" id="PZX46094.1"/>
    </source>
</evidence>
<dbReference type="Gene3D" id="1.10.260.40">
    <property type="entry name" value="lambda repressor-like DNA-binding domains"/>
    <property type="match status" value="1"/>
</dbReference>
<dbReference type="Pfam" id="PF09856">
    <property type="entry name" value="ScfRs"/>
    <property type="match status" value="1"/>
</dbReference>
<dbReference type="CDD" id="cd00093">
    <property type="entry name" value="HTH_XRE"/>
    <property type="match status" value="1"/>
</dbReference>
<dbReference type="Pfam" id="PF06114">
    <property type="entry name" value="Peptidase_M78"/>
    <property type="match status" value="1"/>
</dbReference>
<gene>
    <name evidence="3" type="ORF">LY56_01064</name>
</gene>
<dbReference type="SUPFAM" id="SSF47413">
    <property type="entry name" value="lambda repressor-like DNA-binding domains"/>
    <property type="match status" value="1"/>
</dbReference>
<organism evidence="3 4">
    <name type="scientific">Roseinatronobacter thiooxidans</name>
    <dbReference type="NCBI Taxonomy" id="121821"/>
    <lineage>
        <taxon>Bacteria</taxon>
        <taxon>Pseudomonadati</taxon>
        <taxon>Pseudomonadota</taxon>
        <taxon>Alphaproteobacteria</taxon>
        <taxon>Rhodobacterales</taxon>
        <taxon>Paracoccaceae</taxon>
        <taxon>Roseinatronobacter</taxon>
    </lineage>
</organism>
<accession>A0A2W7QBV8</accession>
<dbReference type="OrthoDB" id="1123084at2"/>
<evidence type="ECO:0000313" key="4">
    <source>
        <dbReference type="Proteomes" id="UP000249364"/>
    </source>
</evidence>
<dbReference type="InterPro" id="IPR010982">
    <property type="entry name" value="Lambda_DNA-bd_dom_sf"/>
</dbReference>
<evidence type="ECO:0000259" key="2">
    <source>
        <dbReference type="PROSITE" id="PS50943"/>
    </source>
</evidence>
<name>A0A2W7QBV8_9RHOB</name>
<comment type="similarity">
    <text evidence="1">Belongs to the short-chain fatty acyl-CoA assimilation regulator (ScfR) family.</text>
</comment>
<dbReference type="PANTHER" id="PTHR43236">
    <property type="entry name" value="ANTITOXIN HIGA1"/>
    <property type="match status" value="1"/>
</dbReference>
<dbReference type="EMBL" id="QKZQ01000004">
    <property type="protein sequence ID" value="PZX46094.1"/>
    <property type="molecule type" value="Genomic_DNA"/>
</dbReference>
<dbReference type="InterPro" id="IPR026281">
    <property type="entry name" value="HTH_RamB"/>
</dbReference>
<dbReference type="InterPro" id="IPR010359">
    <property type="entry name" value="IrrE_HExxH"/>
</dbReference>
<dbReference type="STRING" id="121821.GCA_001870675_02020"/>
<dbReference type="InterPro" id="IPR018653">
    <property type="entry name" value="ScfR_C"/>
</dbReference>
<keyword evidence="4" id="KW-1185">Reference proteome</keyword>
<dbReference type="GO" id="GO:0006355">
    <property type="term" value="P:regulation of DNA-templated transcription"/>
    <property type="evidence" value="ECO:0007669"/>
    <property type="project" value="InterPro"/>
</dbReference>
<dbReference type="PANTHER" id="PTHR43236:SF2">
    <property type="entry name" value="BLL0069 PROTEIN"/>
    <property type="match status" value="1"/>
</dbReference>
<dbReference type="Proteomes" id="UP000249364">
    <property type="component" value="Unassembled WGS sequence"/>
</dbReference>
<dbReference type="InterPro" id="IPR052345">
    <property type="entry name" value="Rad_response_metalloprotease"/>
</dbReference>
<evidence type="ECO:0000256" key="1">
    <source>
        <dbReference type="ARBA" id="ARBA00007227"/>
    </source>
</evidence>
<dbReference type="Pfam" id="PF13560">
    <property type="entry name" value="HTH_31"/>
    <property type="match status" value="1"/>
</dbReference>
<reference evidence="3 4" key="1">
    <citation type="submission" date="2018-06" db="EMBL/GenBank/DDBJ databases">
        <title>Genomic Encyclopedia of Archaeal and Bacterial Type Strains, Phase II (KMG-II): from individual species to whole genera.</title>
        <authorList>
            <person name="Goeker M."/>
        </authorList>
    </citation>
    <scope>NUCLEOTIDE SEQUENCE [LARGE SCALE GENOMIC DNA]</scope>
    <source>
        <strain evidence="3 4">DSM 13087</strain>
    </source>
</reference>
<proteinExistence type="inferred from homology"/>
<dbReference type="SMART" id="SM00530">
    <property type="entry name" value="HTH_XRE"/>
    <property type="match status" value="1"/>
</dbReference>
<protein>
    <recommendedName>
        <fullName evidence="2">HTH cro/C1-type domain-containing protein</fullName>
    </recommendedName>
</protein>
<dbReference type="AlphaFoldDB" id="A0A2W7QBV8"/>
<dbReference type="InterPro" id="IPR001387">
    <property type="entry name" value="Cro/C1-type_HTH"/>
</dbReference>
<feature type="domain" description="HTH cro/C1-type" evidence="2">
    <location>
        <begin position="10"/>
        <end position="64"/>
    </location>
</feature>